<evidence type="ECO:0000259" key="9">
    <source>
        <dbReference type="Pfam" id="PF18962"/>
    </source>
</evidence>
<dbReference type="InterPro" id="IPR036852">
    <property type="entry name" value="Peptidase_S8/S53_dom_sf"/>
</dbReference>
<dbReference type="PROSITE" id="PS51892">
    <property type="entry name" value="SUBTILASE"/>
    <property type="match status" value="1"/>
</dbReference>
<keyword evidence="5 6" id="KW-0720">Serine protease</keyword>
<dbReference type="NCBIfam" id="TIGR04183">
    <property type="entry name" value="Por_Secre_tail"/>
    <property type="match status" value="1"/>
</dbReference>
<evidence type="ECO:0000256" key="2">
    <source>
        <dbReference type="ARBA" id="ARBA00022670"/>
    </source>
</evidence>
<dbReference type="InterPro" id="IPR015500">
    <property type="entry name" value="Peptidase_S8_subtilisin-rel"/>
</dbReference>
<protein>
    <submittedName>
        <fullName evidence="10">S8 family serine peptidase</fullName>
    </submittedName>
</protein>
<dbReference type="PIRSF" id="PIRSF037903">
    <property type="entry name" value="Subtilisin_rel_GFO_2223"/>
    <property type="match status" value="1"/>
</dbReference>
<dbReference type="PRINTS" id="PR00723">
    <property type="entry name" value="SUBTILISIN"/>
</dbReference>
<dbReference type="Pfam" id="PF00082">
    <property type="entry name" value="Peptidase_S8"/>
    <property type="match status" value="1"/>
</dbReference>
<reference evidence="10 11" key="1">
    <citation type="submission" date="2023-09" db="EMBL/GenBank/DDBJ databases">
        <title>Thalassobella suaedae gen. nov., sp. nov., a marine bacterium of the family Flavobacteriaceae isolated from a halophyte Suaeda japonica.</title>
        <authorList>
            <person name="Lee S.Y."/>
            <person name="Hwang C.Y."/>
        </authorList>
    </citation>
    <scope>NUCLEOTIDE SEQUENCE [LARGE SCALE GENOMIC DNA]</scope>
    <source>
        <strain evidence="10 11">HL-DH14</strain>
    </source>
</reference>
<evidence type="ECO:0000256" key="6">
    <source>
        <dbReference type="PROSITE-ProRule" id="PRU01240"/>
    </source>
</evidence>
<evidence type="ECO:0000256" key="1">
    <source>
        <dbReference type="ARBA" id="ARBA00011073"/>
    </source>
</evidence>
<dbReference type="Pfam" id="PF18962">
    <property type="entry name" value="Por_Secre_tail"/>
    <property type="match status" value="1"/>
</dbReference>
<dbReference type="PANTHER" id="PTHR43806:SF67">
    <property type="entry name" value="EGF-LIKE DOMAIN-CONTAINING PROTEIN"/>
    <property type="match status" value="1"/>
</dbReference>
<dbReference type="EMBL" id="CP134537">
    <property type="protein sequence ID" value="WNH10137.1"/>
    <property type="molecule type" value="Genomic_DNA"/>
</dbReference>
<dbReference type="InterPro" id="IPR017317">
    <property type="entry name" value="Pept_S8_subtilisin_bacteroid-2"/>
</dbReference>
<proteinExistence type="inferred from homology"/>
<evidence type="ECO:0000313" key="11">
    <source>
        <dbReference type="Proteomes" id="UP001302806"/>
    </source>
</evidence>
<sequence length="544" mass="59623">MLVNRSLKSELLSLLVLVFFTITFSHAQQDAWVYITDKQDVASSIANPISILTQKAIDRKAAHGVVIDERDVPVNESYINQLKGAIGITVMAKSKWFNAVHVRGTETDINSLSSLSFVSSIDFADKSLNTSKQSLQKKESKFQETFTAFNYGNTANQIEMFNGDQLHLLDYTGTGMTVAVLDGGFPNVNTMTSFQRLRDAGHILDDYDFVNRDDDVYTNTTSDHGTWVLSTMAGYVENEYVGTAPDASYYLFITEDGINENPVEESYWVEAAERADSLGVDVINTSLGYGGFYDNANYKYDANDYDGNTIYITKAANIAFEKGMLLVIAAGNEGNTGVYAPADSPNVLSIGAVDAAGSYASFSSVGSAIQPTQKPDVVAQGLKSYVIDRNDVIIGTLEGTSLSTPIIAGGITCLWQALPNKTNAEIMQLVRESASQYNSPDNFLGYGIPDLQLALNRTLSVKDIEGYEVLKVYPNPTMGSVYFKFPNNEQEVFVTIYDVFGKQVFSDVITNVNNQIDLSSLSKGVYISKIESKNISKTIKLVKK</sequence>
<dbReference type="PANTHER" id="PTHR43806">
    <property type="entry name" value="PEPTIDASE S8"/>
    <property type="match status" value="1"/>
</dbReference>
<feature type="domain" description="Peptidase S8/S53" evidence="8">
    <location>
        <begin position="173"/>
        <end position="447"/>
    </location>
</feature>
<feature type="chain" id="PRO_5045151808" evidence="7">
    <location>
        <begin position="28"/>
        <end position="544"/>
    </location>
</feature>
<dbReference type="Gene3D" id="3.40.50.200">
    <property type="entry name" value="Peptidase S8/S53 domain"/>
    <property type="match status" value="1"/>
</dbReference>
<feature type="active site" description="Charge relay system" evidence="6">
    <location>
        <position position="224"/>
    </location>
</feature>
<name>A0ABY9XVZ4_9FLAO</name>
<keyword evidence="2 6" id="KW-0645">Protease</keyword>
<organism evidence="10 11">
    <name type="scientific">Thalassobellus suaedae</name>
    <dbReference type="NCBI Taxonomy" id="3074124"/>
    <lineage>
        <taxon>Bacteria</taxon>
        <taxon>Pseudomonadati</taxon>
        <taxon>Bacteroidota</taxon>
        <taxon>Flavobacteriia</taxon>
        <taxon>Flavobacteriales</taxon>
        <taxon>Flavobacteriaceae</taxon>
        <taxon>Thalassobellus</taxon>
    </lineage>
</organism>
<dbReference type="InterPro" id="IPR026444">
    <property type="entry name" value="Secre_tail"/>
</dbReference>
<accession>A0ABY9XVZ4</accession>
<keyword evidence="3 7" id="KW-0732">Signal</keyword>
<evidence type="ECO:0000256" key="7">
    <source>
        <dbReference type="SAM" id="SignalP"/>
    </source>
</evidence>
<evidence type="ECO:0000256" key="4">
    <source>
        <dbReference type="ARBA" id="ARBA00022801"/>
    </source>
</evidence>
<dbReference type="InterPro" id="IPR050131">
    <property type="entry name" value="Peptidase_S8_subtilisin-like"/>
</dbReference>
<feature type="domain" description="Secretion system C-terminal sorting" evidence="9">
    <location>
        <begin position="472"/>
        <end position="541"/>
    </location>
</feature>
<dbReference type="SUPFAM" id="SSF52743">
    <property type="entry name" value="Subtilisin-like"/>
    <property type="match status" value="1"/>
</dbReference>
<keyword evidence="4 6" id="KW-0378">Hydrolase</keyword>
<dbReference type="InterPro" id="IPR023828">
    <property type="entry name" value="Peptidase_S8_Ser-AS"/>
</dbReference>
<gene>
    <name evidence="10" type="ORF">RHP51_05430</name>
</gene>
<evidence type="ECO:0000256" key="3">
    <source>
        <dbReference type="ARBA" id="ARBA00022729"/>
    </source>
</evidence>
<dbReference type="Proteomes" id="UP001302806">
    <property type="component" value="Chromosome"/>
</dbReference>
<feature type="active site" description="Charge relay system" evidence="6">
    <location>
        <position position="401"/>
    </location>
</feature>
<dbReference type="RefSeq" id="WP_415866476.1">
    <property type="nucleotide sequence ID" value="NZ_CP134537.1"/>
</dbReference>
<dbReference type="InterPro" id="IPR000209">
    <property type="entry name" value="Peptidase_S8/S53_dom"/>
</dbReference>
<comment type="similarity">
    <text evidence="1 6">Belongs to the peptidase S8 family.</text>
</comment>
<evidence type="ECO:0000313" key="10">
    <source>
        <dbReference type="EMBL" id="WNH10137.1"/>
    </source>
</evidence>
<evidence type="ECO:0000256" key="5">
    <source>
        <dbReference type="ARBA" id="ARBA00022825"/>
    </source>
</evidence>
<feature type="active site" description="Charge relay system" evidence="6">
    <location>
        <position position="182"/>
    </location>
</feature>
<dbReference type="PROSITE" id="PS00138">
    <property type="entry name" value="SUBTILASE_SER"/>
    <property type="match status" value="1"/>
</dbReference>
<dbReference type="CDD" id="cd07493">
    <property type="entry name" value="Peptidases_S8_9"/>
    <property type="match status" value="1"/>
</dbReference>
<evidence type="ECO:0000259" key="8">
    <source>
        <dbReference type="Pfam" id="PF00082"/>
    </source>
</evidence>
<feature type="signal peptide" evidence="7">
    <location>
        <begin position="1"/>
        <end position="27"/>
    </location>
</feature>